<evidence type="ECO:0000313" key="3">
    <source>
        <dbReference type="Proteomes" id="UP001056291"/>
    </source>
</evidence>
<name>A0ABY4W780_9PROT</name>
<feature type="transmembrane region" description="Helical" evidence="1">
    <location>
        <begin position="494"/>
        <end position="517"/>
    </location>
</feature>
<keyword evidence="3" id="KW-1185">Reference proteome</keyword>
<dbReference type="Proteomes" id="UP001056291">
    <property type="component" value="Chromosome"/>
</dbReference>
<protein>
    <recommendedName>
        <fullName evidence="4">Pentapeptide repeat-containing protein</fullName>
    </recommendedName>
</protein>
<feature type="transmembrane region" description="Helical" evidence="1">
    <location>
        <begin position="407"/>
        <end position="425"/>
    </location>
</feature>
<dbReference type="EMBL" id="CP098747">
    <property type="protein sequence ID" value="USG62754.1"/>
    <property type="molecule type" value="Genomic_DNA"/>
</dbReference>
<sequence>MAEIGKARKCLKGQEAINLWLAGKDMWNSQTANPFGMDVDFSDVSFDDHVPNFHDGSARFSFDGYQFPNGNVIFDRANFGNGGVSFKNAVFGEGEVSFSNTIFGKGYVSFRKTKFGDGDVSFDNTKFSDGRISFQDASFGNGNVNFEDAVFKAQVSFNNTEFGDGYISFDGAKFQSSHVSFDNAHFRLGLTDFNNTEFSGVKVSFNKTVFGKGNVTFMNALFHEATIQFISTNFGDGNTNFDRCHFGKGSVYFLAATFGKGNVSFDRSIFGGDLISFDSATLGKGKFSLEEVQSDAVVNFSKLANTDKTNQFSLRHGTFNQSLMMPEGKLGCVPDLRNCKLDKQVTLHELEITLNRERRPWPVFGVLAASDPEDASRLRRLKEIAESNRDHAQSLSFHADEMRAKRWVEIGFFASILDAAFSALSDYGQSIWRPTFWLFVMNLVLVGFYTASSGGKWLEAIEYTLANSLPFLISSRKIGTDSLTALYGGSIPDYLNFLTMGQGVLTVIFLFLIGLGLRNRFRI</sequence>
<keyword evidence="1" id="KW-1133">Transmembrane helix</keyword>
<evidence type="ECO:0000256" key="1">
    <source>
        <dbReference type="SAM" id="Phobius"/>
    </source>
</evidence>
<dbReference type="RefSeq" id="WP_251936848.1">
    <property type="nucleotide sequence ID" value="NZ_CP098747.1"/>
</dbReference>
<gene>
    <name evidence="2" type="ORF">NBZ79_07155</name>
</gene>
<accession>A0ABY4W780</accession>
<reference evidence="2" key="1">
    <citation type="submission" date="2022-06" db="EMBL/GenBank/DDBJ databases">
        <title>Sneathiella actinostolidae sp. nov., isolated from a sea anemonein the Western Pacific Ocean.</title>
        <authorList>
            <person name="Wei M.J."/>
        </authorList>
    </citation>
    <scope>NUCLEOTIDE SEQUENCE</scope>
    <source>
        <strain evidence="2">PHK-P5</strain>
    </source>
</reference>
<proteinExistence type="predicted"/>
<organism evidence="2 3">
    <name type="scientific">Sneathiella marina</name>
    <dbReference type="NCBI Taxonomy" id="2950108"/>
    <lineage>
        <taxon>Bacteria</taxon>
        <taxon>Pseudomonadati</taxon>
        <taxon>Pseudomonadota</taxon>
        <taxon>Alphaproteobacteria</taxon>
        <taxon>Sneathiellales</taxon>
        <taxon>Sneathiellaceae</taxon>
        <taxon>Sneathiella</taxon>
    </lineage>
</organism>
<evidence type="ECO:0000313" key="2">
    <source>
        <dbReference type="EMBL" id="USG62754.1"/>
    </source>
</evidence>
<feature type="transmembrane region" description="Helical" evidence="1">
    <location>
        <begin position="431"/>
        <end position="450"/>
    </location>
</feature>
<keyword evidence="1" id="KW-0472">Membrane</keyword>
<keyword evidence="1" id="KW-0812">Transmembrane</keyword>
<evidence type="ECO:0008006" key="4">
    <source>
        <dbReference type="Google" id="ProtNLM"/>
    </source>
</evidence>